<keyword evidence="4" id="KW-1185">Reference proteome</keyword>
<dbReference type="InParanoid" id="A0A804KFY7"/>
<dbReference type="EMBL" id="HG996474">
    <property type="protein sequence ID" value="CAG1834194.1"/>
    <property type="molecule type" value="Genomic_DNA"/>
</dbReference>
<dbReference type="Proteomes" id="UP000012960">
    <property type="component" value="Unplaced"/>
</dbReference>
<reference evidence="2" key="1">
    <citation type="submission" date="2021-03" db="EMBL/GenBank/DDBJ databases">
        <authorList>
            <consortium name="Genoscope - CEA"/>
            <person name="William W."/>
        </authorList>
    </citation>
    <scope>NUCLEOTIDE SEQUENCE</scope>
    <source>
        <strain evidence="2">Doubled-haploid Pahang</strain>
    </source>
</reference>
<dbReference type="EnsemblPlants" id="Ma09_t04580.1">
    <property type="protein sequence ID" value="Ma09_p04580.1"/>
    <property type="gene ID" value="Ma09_g04580"/>
</dbReference>
<evidence type="ECO:0000313" key="4">
    <source>
        <dbReference type="Proteomes" id="UP000012960"/>
    </source>
</evidence>
<dbReference type="PANTHER" id="PTHR33052">
    <property type="entry name" value="DUF4228 DOMAIN PROTEIN-RELATED"/>
    <property type="match status" value="1"/>
</dbReference>
<dbReference type="OMA" id="KYFEDVM"/>
<feature type="region of interest" description="Disordered" evidence="1">
    <location>
        <begin position="132"/>
        <end position="170"/>
    </location>
</feature>
<dbReference type="Pfam" id="PF14009">
    <property type="entry name" value="PADRE"/>
    <property type="match status" value="1"/>
</dbReference>
<dbReference type="FunCoup" id="A0A804KFY7">
    <property type="interactions" value="6"/>
</dbReference>
<evidence type="ECO:0000313" key="2">
    <source>
        <dbReference type="EMBL" id="CAG1834194.1"/>
    </source>
</evidence>
<evidence type="ECO:0000313" key="3">
    <source>
        <dbReference type="EnsemblPlants" id="Ma09_p04580.1"/>
    </source>
</evidence>
<dbReference type="OrthoDB" id="1856818at2759"/>
<protein>
    <submittedName>
        <fullName evidence="2">(wild Malaysian banana) hypothetical protein</fullName>
    </submittedName>
</protein>
<name>A0A804KFY7_MUSAM</name>
<gene>
    <name evidence="2" type="ORF">GSMUA_222990.1</name>
</gene>
<dbReference type="InterPro" id="IPR025322">
    <property type="entry name" value="PADRE_dom"/>
</dbReference>
<accession>A0A804KFY7</accession>
<evidence type="ECO:0000256" key="1">
    <source>
        <dbReference type="SAM" id="MobiDB-lite"/>
    </source>
</evidence>
<reference evidence="3" key="2">
    <citation type="submission" date="2021-05" db="UniProtKB">
        <authorList>
            <consortium name="EnsemblPlants"/>
        </authorList>
    </citation>
    <scope>IDENTIFICATION</scope>
    <source>
        <strain evidence="3">subsp. malaccensis</strain>
    </source>
</reference>
<sequence length="199" mass="22644">MWRGTERSMNRVVCGVELSTSNSNIVFGWTFEYLLYGDKKKKKKKKKMGNNLRCCLACVLPCGAFDVVRVVHLDGQVEEYYSRRHVSAGEIMAANPDHFLTRPCSQGVARRTLVVPAESQLKRGHIYFLVPTSTSPTQRKQKKSDRREKPAKNAPSIDVAPSEDHGCLAAEKKPRLRRRWSGRVGAWRPRLESVREDDS</sequence>
<dbReference type="AlphaFoldDB" id="A0A804KFY7"/>
<proteinExistence type="predicted"/>
<dbReference type="Gramene" id="Ma09_t04580.1">
    <property type="protein sequence ID" value="Ma09_p04580.1"/>
    <property type="gene ID" value="Ma09_g04580"/>
</dbReference>
<organism evidence="3 4">
    <name type="scientific">Musa acuminata subsp. malaccensis</name>
    <name type="common">Wild banana</name>
    <name type="synonym">Musa malaccensis</name>
    <dbReference type="NCBI Taxonomy" id="214687"/>
    <lineage>
        <taxon>Eukaryota</taxon>
        <taxon>Viridiplantae</taxon>
        <taxon>Streptophyta</taxon>
        <taxon>Embryophyta</taxon>
        <taxon>Tracheophyta</taxon>
        <taxon>Spermatophyta</taxon>
        <taxon>Magnoliopsida</taxon>
        <taxon>Liliopsida</taxon>
        <taxon>Zingiberales</taxon>
        <taxon>Musaceae</taxon>
        <taxon>Musa</taxon>
    </lineage>
</organism>